<feature type="transmembrane region" description="Helical" evidence="6">
    <location>
        <begin position="242"/>
        <end position="261"/>
    </location>
</feature>
<dbReference type="PANTHER" id="PTHR42893:SF46">
    <property type="entry name" value="PROTEIN DETOXIFICATION 44, CHLOROPLASTIC"/>
    <property type="match status" value="1"/>
</dbReference>
<protein>
    <submittedName>
        <fullName evidence="7">Guanitoxin biosynthesis MATE family efflux transporter GntT</fullName>
    </submittedName>
</protein>
<feature type="transmembrane region" description="Helical" evidence="6">
    <location>
        <begin position="411"/>
        <end position="432"/>
    </location>
</feature>
<evidence type="ECO:0000256" key="5">
    <source>
        <dbReference type="ARBA" id="ARBA00023136"/>
    </source>
</evidence>
<gene>
    <name evidence="7" type="primary">gntT</name>
    <name evidence="7" type="ORF">PMH09_08635</name>
</gene>
<keyword evidence="5 6" id="KW-0472">Membrane</keyword>
<feature type="transmembrane region" description="Helical" evidence="6">
    <location>
        <begin position="388"/>
        <end position="405"/>
    </location>
</feature>
<dbReference type="NCBIfam" id="TIGR00797">
    <property type="entry name" value="matE"/>
    <property type="match status" value="1"/>
</dbReference>
<feature type="transmembrane region" description="Helical" evidence="6">
    <location>
        <begin position="161"/>
        <end position="181"/>
    </location>
</feature>
<evidence type="ECO:0000256" key="3">
    <source>
        <dbReference type="ARBA" id="ARBA00022692"/>
    </source>
</evidence>
<sequence length="445" mass="48826">MPYQSQSFLPRFYRLASISILSNMMVPLAGLCDSAFLGHLSNIKHLAGVILASILFDYLYRIFKFLRTSTNSITAEAVGRDDRKDILLALLRSGAIAFTIGAVIVLLAYPIQAIGFTILAGSNAIESSAVEYFNARIVGAPAVLLNFVLIGWFLGREKNAIVLLMSIVGNGSNVLLDYLFIYRWDWASSGAGLATALSQILALMVALIAVSVTVSWKELPNAISNFFNTQALRSTLSLKWNILIRFLVLISTYAIFTNLSAMVGTNTLVENGLLLQIALLSQFTIQGIGMTEQTLISNFNGKQETEKFLPVFLTSVIHSLPIAFMFAAVSFFFPKTIFGLLTSQPEINASIADYTIWLFPLLLVTAIAFMMEGYFIGLKQGVTLRNSVLIAFFIGFLPLAIIAANTANPHLLWLALTLYMVVLATSLGIQLFQNERREVSEPLAS</sequence>
<organism evidence="7 8">
    <name type="scientific">Roseofilum casamattae BLCC-M143</name>
    <dbReference type="NCBI Taxonomy" id="3022442"/>
    <lineage>
        <taxon>Bacteria</taxon>
        <taxon>Bacillati</taxon>
        <taxon>Cyanobacteriota</taxon>
        <taxon>Cyanophyceae</taxon>
        <taxon>Desertifilales</taxon>
        <taxon>Desertifilaceae</taxon>
        <taxon>Roseofilum</taxon>
        <taxon>Roseofilum casamattae</taxon>
    </lineage>
</organism>
<feature type="transmembrane region" description="Helical" evidence="6">
    <location>
        <begin position="311"/>
        <end position="334"/>
    </location>
</feature>
<dbReference type="InterPro" id="IPR044644">
    <property type="entry name" value="DinF-like"/>
</dbReference>
<evidence type="ECO:0000313" key="7">
    <source>
        <dbReference type="EMBL" id="MDJ1183262.1"/>
    </source>
</evidence>
<feature type="transmembrane region" description="Helical" evidence="6">
    <location>
        <begin position="89"/>
        <end position="112"/>
    </location>
</feature>
<evidence type="ECO:0000256" key="6">
    <source>
        <dbReference type="SAM" id="Phobius"/>
    </source>
</evidence>
<evidence type="ECO:0000313" key="8">
    <source>
        <dbReference type="Proteomes" id="UP001232992"/>
    </source>
</evidence>
<keyword evidence="4 6" id="KW-1133">Transmembrane helix</keyword>
<comment type="subcellular location">
    <subcellularLocation>
        <location evidence="1">Membrane</location>
        <topology evidence="1">Multi-pass membrane protein</topology>
    </subcellularLocation>
</comment>
<dbReference type="RefSeq" id="WP_283757917.1">
    <property type="nucleotide sequence ID" value="NZ_JAQOSQ010000006.1"/>
</dbReference>
<reference evidence="7 8" key="1">
    <citation type="submission" date="2023-01" db="EMBL/GenBank/DDBJ databases">
        <title>Novel diversity within Roseofilum (Cyanobacteria; Desertifilaceae) from marine benthic mats with descriptions of four novel species.</title>
        <authorList>
            <person name="Wang Y."/>
            <person name="Berthold D.E."/>
            <person name="Hu J."/>
            <person name="Lefler F.W."/>
            <person name="Laughinghouse H.D. IV."/>
        </authorList>
    </citation>
    <scope>NUCLEOTIDE SEQUENCE [LARGE SCALE GENOMIC DNA]</scope>
    <source>
        <strain evidence="7 8">BLCC-M143</strain>
    </source>
</reference>
<feature type="transmembrane region" description="Helical" evidence="6">
    <location>
        <begin position="12"/>
        <end position="31"/>
    </location>
</feature>
<comment type="similarity">
    <text evidence="2">Belongs to the multi antimicrobial extrusion (MATE) (TC 2.A.66.1) family.</text>
</comment>
<dbReference type="PANTHER" id="PTHR42893">
    <property type="entry name" value="PROTEIN DETOXIFICATION 44, CHLOROPLASTIC-RELATED"/>
    <property type="match status" value="1"/>
</dbReference>
<dbReference type="CDD" id="cd13136">
    <property type="entry name" value="MATE_DinF_like"/>
    <property type="match status" value="1"/>
</dbReference>
<dbReference type="Pfam" id="PF01554">
    <property type="entry name" value="MatE"/>
    <property type="match status" value="2"/>
</dbReference>
<feature type="transmembrane region" description="Helical" evidence="6">
    <location>
        <begin position="354"/>
        <end position="376"/>
    </location>
</feature>
<dbReference type="EMBL" id="JAQOSQ010000006">
    <property type="protein sequence ID" value="MDJ1183262.1"/>
    <property type="molecule type" value="Genomic_DNA"/>
</dbReference>
<proteinExistence type="inferred from homology"/>
<name>A0ABT7BWS2_9CYAN</name>
<evidence type="ECO:0000256" key="1">
    <source>
        <dbReference type="ARBA" id="ARBA00004141"/>
    </source>
</evidence>
<accession>A0ABT7BWS2</accession>
<dbReference type="InterPro" id="IPR002528">
    <property type="entry name" value="MATE_fam"/>
</dbReference>
<keyword evidence="8" id="KW-1185">Reference proteome</keyword>
<evidence type="ECO:0000256" key="4">
    <source>
        <dbReference type="ARBA" id="ARBA00022989"/>
    </source>
</evidence>
<keyword evidence="3 6" id="KW-0812">Transmembrane</keyword>
<evidence type="ECO:0000256" key="2">
    <source>
        <dbReference type="ARBA" id="ARBA00010199"/>
    </source>
</evidence>
<feature type="transmembrane region" description="Helical" evidence="6">
    <location>
        <begin position="132"/>
        <end position="154"/>
    </location>
</feature>
<dbReference type="NCBIfam" id="NF041358">
    <property type="entry name" value="GntT_guanitoxin"/>
    <property type="match status" value="1"/>
</dbReference>
<feature type="transmembrane region" description="Helical" evidence="6">
    <location>
        <begin position="43"/>
        <end position="60"/>
    </location>
</feature>
<feature type="transmembrane region" description="Helical" evidence="6">
    <location>
        <begin position="193"/>
        <end position="216"/>
    </location>
</feature>
<dbReference type="Proteomes" id="UP001232992">
    <property type="component" value="Unassembled WGS sequence"/>
</dbReference>
<comment type="caution">
    <text evidence="7">The sequence shown here is derived from an EMBL/GenBank/DDBJ whole genome shotgun (WGS) entry which is preliminary data.</text>
</comment>